<dbReference type="STRING" id="1293891.TMES_08030"/>
<evidence type="ECO:0000313" key="2">
    <source>
        <dbReference type="Proteomes" id="UP000193391"/>
    </source>
</evidence>
<protein>
    <submittedName>
        <fullName evidence="1">Uncharacterized protein</fullName>
    </submittedName>
</protein>
<accession>A0A1Y2L1A1</accession>
<comment type="caution">
    <text evidence="1">The sequence shown here is derived from an EMBL/GenBank/DDBJ whole genome shotgun (WGS) entry which is preliminary data.</text>
</comment>
<keyword evidence="2" id="KW-1185">Reference proteome</keyword>
<sequence>MTPNLLHIRIHSFTGATLACRIMGTTPFVLHGPENCGETHGAKWFAALLAKLRNDWPACQISGAIDCRTHTGQALSALESGIEHVIIGDINPAARASLQDIAGQKGCHIWVQTVFAPSDPCANDALVLCAMPFHDIDDHFLPGPELEKRLRTTLAQL</sequence>
<evidence type="ECO:0000313" key="1">
    <source>
        <dbReference type="EMBL" id="OSQ38744.1"/>
    </source>
</evidence>
<dbReference type="AlphaFoldDB" id="A0A1Y2L1A1"/>
<gene>
    <name evidence="1" type="ORF">TMES_08030</name>
</gene>
<reference evidence="1 2" key="1">
    <citation type="submission" date="2014-03" db="EMBL/GenBank/DDBJ databases">
        <title>The draft genome sequence of Thalassospira mesophila JCM 18969.</title>
        <authorList>
            <person name="Lai Q."/>
            <person name="Shao Z."/>
        </authorList>
    </citation>
    <scope>NUCLEOTIDE SEQUENCE [LARGE SCALE GENOMIC DNA]</scope>
    <source>
        <strain evidence="1 2">JCM 18969</strain>
    </source>
</reference>
<name>A0A1Y2L1A1_9PROT</name>
<proteinExistence type="predicted"/>
<dbReference type="OrthoDB" id="7354106at2"/>
<dbReference type="Proteomes" id="UP000193391">
    <property type="component" value="Unassembled WGS sequence"/>
</dbReference>
<dbReference type="EMBL" id="JFKA01000003">
    <property type="protein sequence ID" value="OSQ38744.1"/>
    <property type="molecule type" value="Genomic_DNA"/>
</dbReference>
<dbReference type="RefSeq" id="WP_085581323.1">
    <property type="nucleotide sequence ID" value="NZ_JFKA01000003.1"/>
</dbReference>
<organism evidence="1 2">
    <name type="scientific">Thalassospira mesophila</name>
    <dbReference type="NCBI Taxonomy" id="1293891"/>
    <lineage>
        <taxon>Bacteria</taxon>
        <taxon>Pseudomonadati</taxon>
        <taxon>Pseudomonadota</taxon>
        <taxon>Alphaproteobacteria</taxon>
        <taxon>Rhodospirillales</taxon>
        <taxon>Thalassospiraceae</taxon>
        <taxon>Thalassospira</taxon>
    </lineage>
</organism>